<dbReference type="Gene3D" id="1.10.1740.10">
    <property type="match status" value="1"/>
</dbReference>
<dbReference type="InterPro" id="IPR007630">
    <property type="entry name" value="RNA_pol_sigma70_r4"/>
</dbReference>
<dbReference type="AlphaFoldDB" id="A0A1Y0EGI1"/>
<dbReference type="Gene3D" id="1.20.140.160">
    <property type="match status" value="1"/>
</dbReference>
<dbReference type="CDD" id="cd06171">
    <property type="entry name" value="Sigma70_r4"/>
    <property type="match status" value="1"/>
</dbReference>
<dbReference type="InterPro" id="IPR007624">
    <property type="entry name" value="RNA_pol_sigma70_r3"/>
</dbReference>
<dbReference type="GO" id="GO:0003899">
    <property type="term" value="F:DNA-directed RNA polymerase activity"/>
    <property type="evidence" value="ECO:0007669"/>
    <property type="project" value="InterPro"/>
</dbReference>
<dbReference type="EMBL" id="CP021431">
    <property type="protein sequence ID" value="ARU02736.1"/>
    <property type="molecule type" value="Genomic_DNA"/>
</dbReference>
<evidence type="ECO:0000256" key="2">
    <source>
        <dbReference type="ARBA" id="ARBA00023082"/>
    </source>
</evidence>
<dbReference type="PANTHER" id="PTHR30385">
    <property type="entry name" value="SIGMA FACTOR F FLAGELLAR"/>
    <property type="match status" value="1"/>
</dbReference>
<dbReference type="SUPFAM" id="SSF88659">
    <property type="entry name" value="Sigma3 and sigma4 domains of RNA polymerase sigma factors"/>
    <property type="match status" value="2"/>
</dbReference>
<keyword evidence="2" id="KW-0731">Sigma factor</keyword>
<dbReference type="Pfam" id="PF04545">
    <property type="entry name" value="Sigma70_r4"/>
    <property type="match status" value="1"/>
</dbReference>
<dbReference type="SUPFAM" id="SSF88946">
    <property type="entry name" value="Sigma2 domain of RNA polymerase sigma factors"/>
    <property type="match status" value="1"/>
</dbReference>
<accession>A0A1Y0EGI1</accession>
<dbReference type="PANTHER" id="PTHR30385:SF7">
    <property type="entry name" value="RNA POLYMERASE SIGMA FACTOR FLIA"/>
    <property type="match status" value="1"/>
</dbReference>
<dbReference type="OrthoDB" id="9799825at2"/>
<dbReference type="NCBIfam" id="TIGR02937">
    <property type="entry name" value="sigma70-ECF"/>
    <property type="match status" value="1"/>
</dbReference>
<dbReference type="InterPro" id="IPR013325">
    <property type="entry name" value="RNA_pol_sigma_r2"/>
</dbReference>
<feature type="domain" description="RNA polymerase sigma-70" evidence="5">
    <location>
        <begin position="41"/>
        <end position="54"/>
    </location>
</feature>
<dbReference type="PROSITE" id="PS00715">
    <property type="entry name" value="SIGMA70_1"/>
    <property type="match status" value="1"/>
</dbReference>
<evidence type="ECO:0000313" key="6">
    <source>
        <dbReference type="EMBL" id="ARU02736.1"/>
    </source>
</evidence>
<evidence type="ECO:0000259" key="5">
    <source>
        <dbReference type="PROSITE" id="PS00715"/>
    </source>
</evidence>
<dbReference type="InterPro" id="IPR013324">
    <property type="entry name" value="RNA_pol_sigma_r3/r4-like"/>
</dbReference>
<dbReference type="RefSeq" id="WP_087213504.1">
    <property type="nucleotide sequence ID" value="NZ_CP021431.1"/>
</dbReference>
<keyword evidence="4" id="KW-0804">Transcription</keyword>
<dbReference type="KEGG" id="lvs:LOKVESSMR4R_03466"/>
<dbReference type="GO" id="GO:0006352">
    <property type="term" value="P:DNA-templated transcription initiation"/>
    <property type="evidence" value="ECO:0007669"/>
    <property type="project" value="InterPro"/>
</dbReference>
<dbReference type="Proteomes" id="UP000195273">
    <property type="component" value="Chromosome"/>
</dbReference>
<keyword evidence="7" id="KW-1185">Reference proteome</keyword>
<evidence type="ECO:0000313" key="7">
    <source>
        <dbReference type="Proteomes" id="UP000195273"/>
    </source>
</evidence>
<gene>
    <name evidence="6" type="primary">fliA</name>
    <name evidence="6" type="ORF">LOKVESSMR4R_03466</name>
</gene>
<evidence type="ECO:0000256" key="1">
    <source>
        <dbReference type="ARBA" id="ARBA00023015"/>
    </source>
</evidence>
<keyword evidence="3" id="KW-0238">DNA-binding</keyword>
<keyword evidence="1" id="KW-0805">Transcription regulation</keyword>
<dbReference type="GO" id="GO:0003677">
    <property type="term" value="F:DNA binding"/>
    <property type="evidence" value="ECO:0007669"/>
    <property type="project" value="UniProtKB-KW"/>
</dbReference>
<protein>
    <submittedName>
        <fullName evidence="6">RNA polymerase sigma factor FliA</fullName>
    </submittedName>
</protein>
<proteinExistence type="predicted"/>
<sequence>MQDYPSAKLNVEKLVREHEALVRRVAHHIYSRVRSIVEFDDLLQVGLIGLIEAAQRYTRREGVSFENYAVLRVRGAIYDYLRKNSNLGRKTIATTKVVKFAQAELSQKLGRAPTRPELAEAVSMTIGELSSWEQSLNSSYQNSLQDEYDEYSMWFSTEDPPAEQLLDRGRLKEALLVALKALPQREALVLQLYYVEELNIYEIAAILEVTPGRVSQLKSMAFKKMQPMLQDFAVGMGAS</sequence>
<dbReference type="Pfam" id="PF04542">
    <property type="entry name" value="Sigma70_r2"/>
    <property type="match status" value="1"/>
</dbReference>
<name>A0A1Y0EGI1_9RHOB</name>
<dbReference type="InterPro" id="IPR014284">
    <property type="entry name" value="RNA_pol_sigma-70_dom"/>
</dbReference>
<dbReference type="GO" id="GO:0016987">
    <property type="term" value="F:sigma factor activity"/>
    <property type="evidence" value="ECO:0007669"/>
    <property type="project" value="UniProtKB-KW"/>
</dbReference>
<dbReference type="InterPro" id="IPR007627">
    <property type="entry name" value="RNA_pol_sigma70_r2"/>
</dbReference>
<evidence type="ECO:0000256" key="3">
    <source>
        <dbReference type="ARBA" id="ARBA00023125"/>
    </source>
</evidence>
<dbReference type="InterPro" id="IPR012845">
    <property type="entry name" value="RNA_pol_sigma_FliA_WhiG"/>
</dbReference>
<evidence type="ECO:0000256" key="4">
    <source>
        <dbReference type="ARBA" id="ARBA00023163"/>
    </source>
</evidence>
<organism evidence="6 7">
    <name type="scientific">Yoonia vestfoldensis</name>
    <dbReference type="NCBI Taxonomy" id="245188"/>
    <lineage>
        <taxon>Bacteria</taxon>
        <taxon>Pseudomonadati</taxon>
        <taxon>Pseudomonadota</taxon>
        <taxon>Alphaproteobacteria</taxon>
        <taxon>Rhodobacterales</taxon>
        <taxon>Paracoccaceae</taxon>
        <taxon>Yoonia</taxon>
    </lineage>
</organism>
<dbReference type="InterPro" id="IPR000943">
    <property type="entry name" value="RNA_pol_sigma70"/>
</dbReference>
<reference evidence="6 7" key="1">
    <citation type="submission" date="2017-05" db="EMBL/GenBank/DDBJ databases">
        <title>Genome Sequence of Loktanella vestfoldensis Strain SMR4r Isolated from a Culture of the Diatom Skeletonema marinoi.</title>
        <authorList>
            <person name="Topel M."/>
            <person name="Pinder M.I.M."/>
            <person name="Johansson O.N."/>
            <person name="Kourtchenko O."/>
            <person name="Godhe A."/>
            <person name="Clarke A.K."/>
        </authorList>
    </citation>
    <scope>NUCLEOTIDE SEQUENCE [LARGE SCALE GENOMIC DNA]</scope>
    <source>
        <strain evidence="6 7">SMR4r</strain>
    </source>
</reference>
<dbReference type="Pfam" id="PF04539">
    <property type="entry name" value="Sigma70_r3"/>
    <property type="match status" value="1"/>
</dbReference>
<dbReference type="PRINTS" id="PR00046">
    <property type="entry name" value="SIGMA70FCT"/>
</dbReference>
<dbReference type="NCBIfam" id="TIGR02479">
    <property type="entry name" value="FliA_WhiG"/>
    <property type="match status" value="1"/>
</dbReference>